<dbReference type="SUPFAM" id="SSF50978">
    <property type="entry name" value="WD40 repeat-like"/>
    <property type="match status" value="1"/>
</dbReference>
<gene>
    <name evidence="1" type="ORF">Ahy_A03g012075</name>
</gene>
<accession>A0A445DSI4</accession>
<dbReference type="PANTHER" id="PTHR14091">
    <property type="entry name" value="PERIODIC TRYPTOPHAN PROTEIN 1"/>
    <property type="match status" value="1"/>
</dbReference>
<reference evidence="1 2" key="1">
    <citation type="submission" date="2019-01" db="EMBL/GenBank/DDBJ databases">
        <title>Sequencing of cultivated peanut Arachis hypogaea provides insights into genome evolution and oil improvement.</title>
        <authorList>
            <person name="Chen X."/>
        </authorList>
    </citation>
    <scope>NUCLEOTIDE SEQUENCE [LARGE SCALE GENOMIC DNA]</scope>
    <source>
        <strain evidence="2">cv. Fuhuasheng</strain>
        <tissue evidence="1">Leaves</tissue>
    </source>
</reference>
<evidence type="ECO:0000313" key="2">
    <source>
        <dbReference type="Proteomes" id="UP000289738"/>
    </source>
</evidence>
<proteinExistence type="predicted"/>
<evidence type="ECO:0000313" key="1">
    <source>
        <dbReference type="EMBL" id="RYR66133.1"/>
    </source>
</evidence>
<keyword evidence="2" id="KW-1185">Reference proteome</keyword>
<dbReference type="EMBL" id="SDMP01000003">
    <property type="protein sequence ID" value="RYR66133.1"/>
    <property type="molecule type" value="Genomic_DNA"/>
</dbReference>
<comment type="caution">
    <text evidence="1">The sequence shown here is derived from an EMBL/GenBank/DDBJ whole genome shotgun (WGS) entry which is preliminary data.</text>
</comment>
<protein>
    <submittedName>
        <fullName evidence="1">Uncharacterized protein</fullName>
    </submittedName>
</protein>
<dbReference type="PANTHER" id="PTHR14091:SF0">
    <property type="entry name" value="PERIODIC TRYPTOPHAN PROTEIN 1 HOMOLOG"/>
    <property type="match status" value="1"/>
</dbReference>
<name>A0A445DSI4_ARAHY</name>
<dbReference type="InterPro" id="IPR015943">
    <property type="entry name" value="WD40/YVTN_repeat-like_dom_sf"/>
</dbReference>
<dbReference type="InterPro" id="IPR044285">
    <property type="entry name" value="PWP1"/>
</dbReference>
<dbReference type="InterPro" id="IPR036322">
    <property type="entry name" value="WD40_repeat_dom_sf"/>
</dbReference>
<dbReference type="Gene3D" id="2.130.10.10">
    <property type="entry name" value="YVTN repeat-like/Quinoprotein amine dehydrogenase"/>
    <property type="match status" value="1"/>
</dbReference>
<sequence length="169" mass="18609">MNIILSGVFSSGIGDHYYPSNDLDPYIKDKNDDDDSEELEDMIINPTDSVIVCARTEDDLSLLEVKLWDLSNNQPSVVASKNSNAGAVFSISLSEDNPFVLAIGGSEGKLQGLLRFLSQDDDDSEELEDMIINPTDSVIVCARTEDDLSLLEVHILEDVGTSEMNIIYF</sequence>
<dbReference type="Proteomes" id="UP000289738">
    <property type="component" value="Chromosome A03"/>
</dbReference>
<organism evidence="1 2">
    <name type="scientific">Arachis hypogaea</name>
    <name type="common">Peanut</name>
    <dbReference type="NCBI Taxonomy" id="3818"/>
    <lineage>
        <taxon>Eukaryota</taxon>
        <taxon>Viridiplantae</taxon>
        <taxon>Streptophyta</taxon>
        <taxon>Embryophyta</taxon>
        <taxon>Tracheophyta</taxon>
        <taxon>Spermatophyta</taxon>
        <taxon>Magnoliopsida</taxon>
        <taxon>eudicotyledons</taxon>
        <taxon>Gunneridae</taxon>
        <taxon>Pentapetalae</taxon>
        <taxon>rosids</taxon>
        <taxon>fabids</taxon>
        <taxon>Fabales</taxon>
        <taxon>Fabaceae</taxon>
        <taxon>Papilionoideae</taxon>
        <taxon>50 kb inversion clade</taxon>
        <taxon>dalbergioids sensu lato</taxon>
        <taxon>Dalbergieae</taxon>
        <taxon>Pterocarpus clade</taxon>
        <taxon>Arachis</taxon>
    </lineage>
</organism>
<dbReference type="GO" id="GO:0006364">
    <property type="term" value="P:rRNA processing"/>
    <property type="evidence" value="ECO:0007669"/>
    <property type="project" value="InterPro"/>
</dbReference>
<dbReference type="GO" id="GO:0005634">
    <property type="term" value="C:nucleus"/>
    <property type="evidence" value="ECO:0007669"/>
    <property type="project" value="TreeGrafter"/>
</dbReference>
<dbReference type="AlphaFoldDB" id="A0A445DSI4"/>